<dbReference type="EMBL" id="BK014786">
    <property type="protein sequence ID" value="DAD75594.1"/>
    <property type="molecule type" value="Genomic_DNA"/>
</dbReference>
<name>A0A8S5M045_9CAUD</name>
<evidence type="ECO:0000313" key="1">
    <source>
        <dbReference type="EMBL" id="DAD75594.1"/>
    </source>
</evidence>
<reference evidence="1" key="1">
    <citation type="journal article" date="2021" name="Proc. Natl. Acad. Sci. U.S.A.">
        <title>A Catalog of Tens of Thousands of Viruses from Human Metagenomes Reveals Hidden Associations with Chronic Diseases.</title>
        <authorList>
            <person name="Tisza M.J."/>
            <person name="Buck C.B."/>
        </authorList>
    </citation>
    <scope>NUCLEOTIDE SEQUENCE</scope>
    <source>
        <strain evidence="1">Ctr0N4</strain>
    </source>
</reference>
<sequence>MDREEKMAAMDVIHKEVDRLGEFANRVRECHGDAVEALARFDHAKSGAEELITMFIAAGSINAVREECEKFTEYFERHAEKEAPRIKSEFYRLAENDVKMLDALATRIESRRAEAHKALAGMTACEDPIKEEKYGFMAAEELGSAASTCRDFYAAVTMMAELATARDSLPKGAKLTRTILQRSIAHAVKNAQDAVIALSASATSDHTKSVIDGFRKAFLDAEEGEK</sequence>
<proteinExistence type="predicted"/>
<protein>
    <submittedName>
        <fullName evidence="1">Uncharacterized protein</fullName>
    </submittedName>
</protein>
<organism evidence="1">
    <name type="scientific">Siphoviridae sp. ctr0N4</name>
    <dbReference type="NCBI Taxonomy" id="2826473"/>
    <lineage>
        <taxon>Viruses</taxon>
        <taxon>Duplodnaviria</taxon>
        <taxon>Heunggongvirae</taxon>
        <taxon>Uroviricota</taxon>
        <taxon>Caudoviricetes</taxon>
    </lineage>
</organism>
<accession>A0A8S5M045</accession>